<dbReference type="HOGENOM" id="CLU_009583_2_5_11"/>
<keyword evidence="6" id="KW-1185">Reference proteome</keyword>
<keyword evidence="1 5" id="KW-0328">Glycosyltransferase</keyword>
<dbReference type="STRING" id="1224164.B843_09080"/>
<dbReference type="Gene3D" id="3.40.50.2000">
    <property type="entry name" value="Glycogen Phosphorylase B"/>
    <property type="match status" value="2"/>
</dbReference>
<evidence type="ECO:0000256" key="1">
    <source>
        <dbReference type="ARBA" id="ARBA00022676"/>
    </source>
</evidence>
<dbReference type="EMBL" id="CP004353">
    <property type="protein sequence ID" value="AHI23201.1"/>
    <property type="molecule type" value="Genomic_DNA"/>
</dbReference>
<reference evidence="5 6" key="1">
    <citation type="submission" date="2013-02" db="EMBL/GenBank/DDBJ databases">
        <title>The complete genome sequence of Corynebacterium vitaeruminis DSM 20294.</title>
        <authorList>
            <person name="Ruckert C."/>
            <person name="Albersmeier A."/>
            <person name="Kalinowski J."/>
        </authorList>
    </citation>
    <scope>NUCLEOTIDE SEQUENCE [LARGE SCALE GENOMIC DNA]</scope>
    <source>
        <strain evidence="6">ATCC 10234</strain>
    </source>
</reference>
<dbReference type="GO" id="GO:1901137">
    <property type="term" value="P:carbohydrate derivative biosynthetic process"/>
    <property type="evidence" value="ECO:0007669"/>
    <property type="project" value="UniProtKB-ARBA"/>
</dbReference>
<evidence type="ECO:0000259" key="4">
    <source>
        <dbReference type="Pfam" id="PF13439"/>
    </source>
</evidence>
<dbReference type="Pfam" id="PF13439">
    <property type="entry name" value="Glyco_transf_4"/>
    <property type="match status" value="1"/>
</dbReference>
<keyword evidence="2 5" id="KW-0808">Transferase</keyword>
<name>W5Y1Q6_9CORY</name>
<dbReference type="Proteomes" id="UP000019222">
    <property type="component" value="Chromosome"/>
</dbReference>
<evidence type="ECO:0000313" key="6">
    <source>
        <dbReference type="Proteomes" id="UP000019222"/>
    </source>
</evidence>
<gene>
    <name evidence="5" type="ORF">B843_09080</name>
</gene>
<dbReference type="SUPFAM" id="SSF53756">
    <property type="entry name" value="UDP-Glycosyltransferase/glycogen phosphorylase"/>
    <property type="match status" value="1"/>
</dbReference>
<sequence length="376" mass="41279">MTRVLLVTNDFPPTLGGIQSYLRDFVDTLPAEDLVVFASVQDAEAARAWDARQPYKVIRWPVKMMLPTLATARRMQEIIREEKIDTVWFGASAPLALMASWAKKAGAKRVVASTHGHEVGWSMLPGARQALKIIGRDCDAITYIAEYTLGRFARAFGGRRKFVHLPSGVSVTDFVPVAEEERERLRSELGWEGEGPFIVCISRLVPRKGQDRLIEALPEVLRAFPNAQLVLVGGGSYEKRLRELAQGLEDPVSFLGRVDDDVMKKAMQAATVFAMPARTRGKGLDVEGLGIVYLEAQACGIPVLAGDSGGAPETVTPESGVVVRGNDVEAIADALKRILSDPAAARQMGMAGRRNVEKRWTWEIMGKRLRDVLSVN</sequence>
<dbReference type="eggNOG" id="COG0438">
    <property type="taxonomic scope" value="Bacteria"/>
</dbReference>
<accession>W5Y1Q6</accession>
<evidence type="ECO:0000259" key="3">
    <source>
        <dbReference type="Pfam" id="PF00534"/>
    </source>
</evidence>
<dbReference type="RefSeq" id="WP_025253217.1">
    <property type="nucleotide sequence ID" value="NZ_CP004353.1"/>
</dbReference>
<dbReference type="Pfam" id="PF00534">
    <property type="entry name" value="Glycos_transf_1"/>
    <property type="match status" value="1"/>
</dbReference>
<dbReference type="CDD" id="cd03801">
    <property type="entry name" value="GT4_PimA-like"/>
    <property type="match status" value="1"/>
</dbReference>
<organism evidence="5 6">
    <name type="scientific">Corynebacterium vitaeruminis DSM 20294</name>
    <dbReference type="NCBI Taxonomy" id="1224164"/>
    <lineage>
        <taxon>Bacteria</taxon>
        <taxon>Bacillati</taxon>
        <taxon>Actinomycetota</taxon>
        <taxon>Actinomycetes</taxon>
        <taxon>Mycobacteriales</taxon>
        <taxon>Corynebacteriaceae</taxon>
        <taxon>Corynebacterium</taxon>
    </lineage>
</organism>
<dbReference type="InterPro" id="IPR001296">
    <property type="entry name" value="Glyco_trans_1"/>
</dbReference>
<feature type="domain" description="Glycosyltransferase subfamily 4-like N-terminal" evidence="4">
    <location>
        <begin position="16"/>
        <end position="171"/>
    </location>
</feature>
<dbReference type="AlphaFoldDB" id="W5Y1Q6"/>
<proteinExistence type="predicted"/>
<protein>
    <submittedName>
        <fullName evidence="5">Mannosyltransferase</fullName>
    </submittedName>
</protein>
<dbReference type="GO" id="GO:1903509">
    <property type="term" value="P:liposaccharide metabolic process"/>
    <property type="evidence" value="ECO:0007669"/>
    <property type="project" value="UniProtKB-ARBA"/>
</dbReference>
<dbReference type="KEGG" id="cvt:B843_09080"/>
<dbReference type="FunFam" id="3.40.50.2000:FF:000115">
    <property type="entry name" value="Alpha-(1-6)-phosphatidylinositol monomannoside mannosyltransferase"/>
    <property type="match status" value="1"/>
</dbReference>
<dbReference type="InterPro" id="IPR050194">
    <property type="entry name" value="Glycosyltransferase_grp1"/>
</dbReference>
<evidence type="ECO:0000256" key="2">
    <source>
        <dbReference type="ARBA" id="ARBA00022679"/>
    </source>
</evidence>
<dbReference type="PANTHER" id="PTHR45947">
    <property type="entry name" value="SULFOQUINOVOSYL TRANSFERASE SQD2"/>
    <property type="match status" value="1"/>
</dbReference>
<evidence type="ECO:0000313" key="5">
    <source>
        <dbReference type="EMBL" id="AHI23201.1"/>
    </source>
</evidence>
<dbReference type="GO" id="GO:0016758">
    <property type="term" value="F:hexosyltransferase activity"/>
    <property type="evidence" value="ECO:0007669"/>
    <property type="project" value="TreeGrafter"/>
</dbReference>
<dbReference type="PANTHER" id="PTHR45947:SF3">
    <property type="entry name" value="SULFOQUINOVOSYL TRANSFERASE SQD2"/>
    <property type="match status" value="1"/>
</dbReference>
<dbReference type="PATRIC" id="fig|1224164.3.peg.1833"/>
<feature type="domain" description="Glycosyl transferase family 1" evidence="3">
    <location>
        <begin position="182"/>
        <end position="354"/>
    </location>
</feature>
<dbReference type="InterPro" id="IPR028098">
    <property type="entry name" value="Glyco_trans_4-like_N"/>
</dbReference>